<evidence type="ECO:0000313" key="3">
    <source>
        <dbReference type="EMBL" id="NWR65130.1"/>
    </source>
</evidence>
<dbReference type="AlphaFoldDB" id="A0A7K4Z173"/>
<evidence type="ECO:0000256" key="1">
    <source>
        <dbReference type="SAM" id="MobiDB-lite"/>
    </source>
</evidence>
<feature type="non-terminal residue" evidence="3">
    <location>
        <position position="1"/>
    </location>
</feature>
<feature type="non-terminal residue" evidence="3">
    <location>
        <position position="318"/>
    </location>
</feature>
<evidence type="ECO:0000256" key="2">
    <source>
        <dbReference type="SAM" id="SignalP"/>
    </source>
</evidence>
<accession>A0A7K4Z173</accession>
<dbReference type="PANTHER" id="PTHR15011:SF3">
    <property type="entry name" value="APOLIPOPROTEIN F"/>
    <property type="match status" value="1"/>
</dbReference>
<dbReference type="GO" id="GO:0008203">
    <property type="term" value="P:cholesterol metabolic process"/>
    <property type="evidence" value="ECO:0007669"/>
    <property type="project" value="TreeGrafter"/>
</dbReference>
<dbReference type="Pfam" id="PF15148">
    <property type="entry name" value="Apolipo_F"/>
    <property type="match status" value="1"/>
</dbReference>
<name>A0A7K4Z173_BUCAB</name>
<dbReference type="Proteomes" id="UP000551127">
    <property type="component" value="Unassembled WGS sequence"/>
</dbReference>
<keyword evidence="2" id="KW-0732">Signal</keyword>
<feature type="compositionally biased region" description="Pro residues" evidence="1">
    <location>
        <begin position="154"/>
        <end position="165"/>
    </location>
</feature>
<evidence type="ECO:0000313" key="4">
    <source>
        <dbReference type="Proteomes" id="UP000551127"/>
    </source>
</evidence>
<dbReference type="PANTHER" id="PTHR15011">
    <property type="entry name" value="APOLIPOPROTEIN F"/>
    <property type="match status" value="1"/>
</dbReference>
<dbReference type="EMBL" id="VYZL01004968">
    <property type="protein sequence ID" value="NWR65130.1"/>
    <property type="molecule type" value="Genomic_DNA"/>
</dbReference>
<feature type="chain" id="PRO_5029896502" evidence="2">
    <location>
        <begin position="21"/>
        <end position="318"/>
    </location>
</feature>
<dbReference type="GO" id="GO:0005615">
    <property type="term" value="C:extracellular space"/>
    <property type="evidence" value="ECO:0007669"/>
    <property type="project" value="TreeGrafter"/>
</dbReference>
<gene>
    <name evidence="3" type="primary">Apof</name>
    <name evidence="3" type="ORF">BUCABY_R15891</name>
</gene>
<feature type="signal peptide" evidence="2">
    <location>
        <begin position="1"/>
        <end position="20"/>
    </location>
</feature>
<proteinExistence type="predicted"/>
<dbReference type="InterPro" id="IPR026114">
    <property type="entry name" value="APOF"/>
</dbReference>
<feature type="region of interest" description="Disordered" evidence="1">
    <location>
        <begin position="147"/>
        <end position="171"/>
    </location>
</feature>
<organism evidence="3 4">
    <name type="scientific">Bucorvus abyssinicus</name>
    <name type="common">Northern ground-hornbill</name>
    <name type="synonym">Abyssinian ground-hornbill</name>
    <dbReference type="NCBI Taxonomy" id="153643"/>
    <lineage>
        <taxon>Eukaryota</taxon>
        <taxon>Metazoa</taxon>
        <taxon>Chordata</taxon>
        <taxon>Craniata</taxon>
        <taxon>Vertebrata</taxon>
        <taxon>Euteleostomi</taxon>
        <taxon>Archelosauria</taxon>
        <taxon>Archosauria</taxon>
        <taxon>Dinosauria</taxon>
        <taxon>Saurischia</taxon>
        <taxon>Theropoda</taxon>
        <taxon>Coelurosauria</taxon>
        <taxon>Aves</taxon>
        <taxon>Neognathae</taxon>
        <taxon>Neoaves</taxon>
        <taxon>Telluraves</taxon>
        <taxon>Coraciimorphae</taxon>
        <taxon>Bucerotiformes</taxon>
        <taxon>Bucorvidae</taxon>
        <taxon>Bucorvus</taxon>
    </lineage>
</organism>
<keyword evidence="4" id="KW-1185">Reference proteome</keyword>
<reference evidence="3 4" key="1">
    <citation type="submission" date="2019-09" db="EMBL/GenBank/DDBJ databases">
        <title>Bird 10,000 Genomes (B10K) Project - Family phase.</title>
        <authorList>
            <person name="Zhang G."/>
        </authorList>
    </citation>
    <scope>NUCLEOTIDE SEQUENCE [LARGE SCALE GENOMIC DNA]</scope>
    <source>
        <strain evidence="3">B10K-DU-012-80</strain>
    </source>
</reference>
<dbReference type="OrthoDB" id="9895613at2759"/>
<protein>
    <submittedName>
        <fullName evidence="3">APOF protein</fullName>
    </submittedName>
</protein>
<sequence length="318" mass="31983">MPRALLFLLLFLGPGGNTLSTVPSRLGDDDRAAARALLAELAELVPPQALPGFSCQGQDPAALPGFARLPLLPRALARAAMALALSGAACAAQAEEEVLGLSQELGPPTAAALLRGLARLRGAPAPPALALLLLSLVCPGGSAPAGPCATPQGPAAPTPSTPPGAPAADPLAEGVQLLPGAARACARLSACHCTIQHLSRRRREDTDACNPPGEREAHGVLEWVPGVSTFYNLGTSVYFAFQGCEALASARALEAAEDLGYAGLAAITASVGGPVALGLQLGLQPGLKAGVRALFKYLTSDGDPLPAPTAHSGPVLIV</sequence>
<comment type="caution">
    <text evidence="3">The sequence shown here is derived from an EMBL/GenBank/DDBJ whole genome shotgun (WGS) entry which is preliminary data.</text>
</comment>